<sequence length="251" mass="28146">MLPQFPRPLSPRRFPAVPPRLPPPLQIPEVHHHVEMENVNGGGSFRRGAFRVPQRRNEGSWWKKIFSSKRKQRPPAIPPATPEGVNLPEDDERFKEVDEARKKMVDQNKNLRRTMKARLGRRDYSVGVAMLDEDDRLSALGGGGGGGGGGRPVDRDVTTIEWRVYAVLKANRQVEEPLGGYRLDFILMSIWLFFLGVLLLMVPLGIGGVEDFGFVPPSSFSEASLASRSFPISSSTLNLLPMFFCFLHVKI</sequence>
<keyword evidence="2" id="KW-0812">Transmembrane</keyword>
<keyword evidence="2" id="KW-0472">Membrane</keyword>
<feature type="transmembrane region" description="Helical" evidence="2">
    <location>
        <begin position="185"/>
        <end position="209"/>
    </location>
</feature>
<evidence type="ECO:0000256" key="1">
    <source>
        <dbReference type="SAM" id="MobiDB-lite"/>
    </source>
</evidence>
<evidence type="ECO:0000256" key="2">
    <source>
        <dbReference type="SAM" id="Phobius"/>
    </source>
</evidence>
<protein>
    <submittedName>
        <fullName evidence="3">Uncharacterized protein</fullName>
    </submittedName>
</protein>
<dbReference type="AlphaFoldDB" id="A0A484KB69"/>
<proteinExistence type="predicted"/>
<gene>
    <name evidence="3" type="ORF">CCAM_LOCUS2870</name>
</gene>
<evidence type="ECO:0000313" key="4">
    <source>
        <dbReference type="Proteomes" id="UP000595140"/>
    </source>
</evidence>
<evidence type="ECO:0000313" key="3">
    <source>
        <dbReference type="EMBL" id="VFQ61094.1"/>
    </source>
</evidence>
<organism evidence="3 4">
    <name type="scientific">Cuscuta campestris</name>
    <dbReference type="NCBI Taxonomy" id="132261"/>
    <lineage>
        <taxon>Eukaryota</taxon>
        <taxon>Viridiplantae</taxon>
        <taxon>Streptophyta</taxon>
        <taxon>Embryophyta</taxon>
        <taxon>Tracheophyta</taxon>
        <taxon>Spermatophyta</taxon>
        <taxon>Magnoliopsida</taxon>
        <taxon>eudicotyledons</taxon>
        <taxon>Gunneridae</taxon>
        <taxon>Pentapetalae</taxon>
        <taxon>asterids</taxon>
        <taxon>lamiids</taxon>
        <taxon>Solanales</taxon>
        <taxon>Convolvulaceae</taxon>
        <taxon>Cuscuteae</taxon>
        <taxon>Cuscuta</taxon>
        <taxon>Cuscuta subgen. Grammica</taxon>
        <taxon>Cuscuta sect. Cleistogrammica</taxon>
    </lineage>
</organism>
<feature type="region of interest" description="Disordered" evidence="1">
    <location>
        <begin position="68"/>
        <end position="88"/>
    </location>
</feature>
<dbReference type="EMBL" id="OOIL02000126">
    <property type="protein sequence ID" value="VFQ61094.1"/>
    <property type="molecule type" value="Genomic_DNA"/>
</dbReference>
<dbReference type="Proteomes" id="UP000595140">
    <property type="component" value="Unassembled WGS sequence"/>
</dbReference>
<keyword evidence="4" id="KW-1185">Reference proteome</keyword>
<reference evidence="3 4" key="1">
    <citation type="submission" date="2018-04" db="EMBL/GenBank/DDBJ databases">
        <authorList>
            <person name="Vogel A."/>
        </authorList>
    </citation>
    <scope>NUCLEOTIDE SEQUENCE [LARGE SCALE GENOMIC DNA]</scope>
</reference>
<accession>A0A484KB69</accession>
<keyword evidence="2" id="KW-1133">Transmembrane helix</keyword>
<name>A0A484KB69_9ASTE</name>